<evidence type="ECO:0000313" key="2">
    <source>
        <dbReference type="EMBL" id="RKH67553.1"/>
    </source>
</evidence>
<name>A0A3A8QFS6_9BACT</name>
<dbReference type="EMBL" id="RAWK01000070">
    <property type="protein sequence ID" value="RKH67553.1"/>
    <property type="molecule type" value="Genomic_DNA"/>
</dbReference>
<gene>
    <name evidence="2" type="ORF">D7W81_13615</name>
</gene>
<keyword evidence="1" id="KW-0732">Signal</keyword>
<dbReference type="PROSITE" id="PS51257">
    <property type="entry name" value="PROKAR_LIPOPROTEIN"/>
    <property type="match status" value="1"/>
</dbReference>
<sequence>MHVKTLIASLAFGSLLMACGGMEPGLEAHASDSTTPSLATTEQGLCEGWDDGARRCSIKCTSTSGWITLDTPIAKGHCQETANSFCGRNAYGACWSF</sequence>
<dbReference type="AlphaFoldDB" id="A0A3A8QFS6"/>
<accession>A0A3A8QFS6</accession>
<keyword evidence="3" id="KW-1185">Reference proteome</keyword>
<feature type="signal peptide" evidence="1">
    <location>
        <begin position="1"/>
        <end position="20"/>
    </location>
</feature>
<dbReference type="Proteomes" id="UP000267003">
    <property type="component" value="Unassembled WGS sequence"/>
</dbReference>
<evidence type="ECO:0000313" key="3">
    <source>
        <dbReference type="Proteomes" id="UP000267003"/>
    </source>
</evidence>
<proteinExistence type="predicted"/>
<comment type="caution">
    <text evidence="2">The sequence shown here is derived from an EMBL/GenBank/DDBJ whole genome shotgun (WGS) entry which is preliminary data.</text>
</comment>
<protein>
    <recommendedName>
        <fullName evidence="4">Lipoprotein</fullName>
    </recommendedName>
</protein>
<organism evidence="2 3">
    <name type="scientific">Corallococcus aberystwythensis</name>
    <dbReference type="NCBI Taxonomy" id="2316722"/>
    <lineage>
        <taxon>Bacteria</taxon>
        <taxon>Pseudomonadati</taxon>
        <taxon>Myxococcota</taxon>
        <taxon>Myxococcia</taxon>
        <taxon>Myxococcales</taxon>
        <taxon>Cystobacterineae</taxon>
        <taxon>Myxococcaceae</taxon>
        <taxon>Corallococcus</taxon>
    </lineage>
</organism>
<dbReference type="OrthoDB" id="5524806at2"/>
<dbReference type="RefSeq" id="WP_120555800.1">
    <property type="nucleotide sequence ID" value="NZ_RAWK01000070.1"/>
</dbReference>
<evidence type="ECO:0000256" key="1">
    <source>
        <dbReference type="SAM" id="SignalP"/>
    </source>
</evidence>
<evidence type="ECO:0008006" key="4">
    <source>
        <dbReference type="Google" id="ProtNLM"/>
    </source>
</evidence>
<reference evidence="3" key="1">
    <citation type="submission" date="2018-09" db="EMBL/GenBank/DDBJ databases">
        <authorList>
            <person name="Livingstone P.G."/>
            <person name="Whitworth D.E."/>
        </authorList>
    </citation>
    <scope>NUCLEOTIDE SEQUENCE [LARGE SCALE GENOMIC DNA]</scope>
    <source>
        <strain evidence="3">AB050A</strain>
    </source>
</reference>
<feature type="chain" id="PRO_5017344894" description="Lipoprotein" evidence="1">
    <location>
        <begin position="21"/>
        <end position="97"/>
    </location>
</feature>